<keyword evidence="6" id="KW-0812">Transmembrane</keyword>
<dbReference type="InterPro" id="IPR004358">
    <property type="entry name" value="Sig_transdc_His_kin-like_C"/>
</dbReference>
<dbReference type="EMBL" id="JBHUDM010000004">
    <property type="protein sequence ID" value="MFD1643130.1"/>
    <property type="molecule type" value="Genomic_DNA"/>
</dbReference>
<evidence type="ECO:0000256" key="6">
    <source>
        <dbReference type="ARBA" id="ARBA00022692"/>
    </source>
</evidence>
<organism evidence="16 17">
    <name type="scientific">Halohasta litorea</name>
    <dbReference type="NCBI Taxonomy" id="869891"/>
    <lineage>
        <taxon>Archaea</taxon>
        <taxon>Methanobacteriati</taxon>
        <taxon>Methanobacteriota</taxon>
        <taxon>Stenosarchaea group</taxon>
        <taxon>Halobacteria</taxon>
        <taxon>Halobacteriales</taxon>
        <taxon>Haloferacaceae</taxon>
        <taxon>Halohasta</taxon>
    </lineage>
</organism>
<keyword evidence="8" id="KW-0418">Kinase</keyword>
<evidence type="ECO:0000256" key="9">
    <source>
        <dbReference type="ARBA" id="ARBA00022840"/>
    </source>
</evidence>
<comment type="caution">
    <text evidence="16">The sequence shown here is derived from an EMBL/GenBank/DDBJ whole genome shotgun (WGS) entry which is preliminary data.</text>
</comment>
<keyword evidence="9" id="KW-0067">ATP-binding</keyword>
<dbReference type="PROSITE" id="PS50109">
    <property type="entry name" value="HIS_KIN"/>
    <property type="match status" value="1"/>
</dbReference>
<accession>A0ABD6DCR6</accession>
<name>A0ABD6DCR6_9EURY</name>
<dbReference type="InterPro" id="IPR000014">
    <property type="entry name" value="PAS"/>
</dbReference>
<evidence type="ECO:0000256" key="5">
    <source>
        <dbReference type="ARBA" id="ARBA00022679"/>
    </source>
</evidence>
<dbReference type="GO" id="GO:0005524">
    <property type="term" value="F:ATP binding"/>
    <property type="evidence" value="ECO:0007669"/>
    <property type="project" value="UniProtKB-KW"/>
</dbReference>
<dbReference type="InterPro" id="IPR013656">
    <property type="entry name" value="PAS_4"/>
</dbReference>
<dbReference type="PANTHER" id="PTHR42878">
    <property type="entry name" value="TWO-COMPONENT HISTIDINE KINASE"/>
    <property type="match status" value="1"/>
</dbReference>
<dbReference type="InterPro" id="IPR036097">
    <property type="entry name" value="HisK_dim/P_sf"/>
</dbReference>
<dbReference type="EC" id="2.7.13.3" evidence="3"/>
<feature type="region of interest" description="Disordered" evidence="13">
    <location>
        <begin position="218"/>
        <end position="251"/>
    </location>
</feature>
<dbReference type="SUPFAM" id="SSF55781">
    <property type="entry name" value="GAF domain-like"/>
    <property type="match status" value="2"/>
</dbReference>
<dbReference type="Gene3D" id="3.30.450.20">
    <property type="entry name" value="PAS domain"/>
    <property type="match status" value="3"/>
</dbReference>
<keyword evidence="4" id="KW-0597">Phosphoprotein</keyword>
<keyword evidence="12" id="KW-0472">Membrane</keyword>
<evidence type="ECO:0000256" key="11">
    <source>
        <dbReference type="ARBA" id="ARBA00023012"/>
    </source>
</evidence>
<evidence type="ECO:0000256" key="10">
    <source>
        <dbReference type="ARBA" id="ARBA00022989"/>
    </source>
</evidence>
<dbReference type="Pfam" id="PF08448">
    <property type="entry name" value="PAS_4"/>
    <property type="match status" value="1"/>
</dbReference>
<dbReference type="Proteomes" id="UP001597052">
    <property type="component" value="Unassembled WGS sequence"/>
</dbReference>
<keyword evidence="11" id="KW-0902">Two-component regulatory system</keyword>
<dbReference type="InterPro" id="IPR003661">
    <property type="entry name" value="HisK_dim/P_dom"/>
</dbReference>
<dbReference type="Pfam" id="PF00512">
    <property type="entry name" value="HisKA"/>
    <property type="match status" value="1"/>
</dbReference>
<dbReference type="SMART" id="SM00387">
    <property type="entry name" value="HATPase_c"/>
    <property type="match status" value="1"/>
</dbReference>
<comment type="catalytic activity">
    <reaction evidence="1">
        <text>ATP + protein L-histidine = ADP + protein N-phospho-L-histidine.</text>
        <dbReference type="EC" id="2.7.13.3"/>
    </reaction>
</comment>
<keyword evidence="7" id="KW-0547">Nucleotide-binding</keyword>
<dbReference type="SMART" id="SM00065">
    <property type="entry name" value="GAF"/>
    <property type="match status" value="2"/>
</dbReference>
<evidence type="ECO:0000256" key="13">
    <source>
        <dbReference type="SAM" id="MobiDB-lite"/>
    </source>
</evidence>
<dbReference type="CDD" id="cd00082">
    <property type="entry name" value="HisKA"/>
    <property type="match status" value="1"/>
</dbReference>
<dbReference type="InterPro" id="IPR005467">
    <property type="entry name" value="His_kinase_dom"/>
</dbReference>
<dbReference type="NCBIfam" id="TIGR00229">
    <property type="entry name" value="sensory_box"/>
    <property type="match status" value="1"/>
</dbReference>
<dbReference type="InterPro" id="IPR013767">
    <property type="entry name" value="PAS_fold"/>
</dbReference>
<proteinExistence type="predicted"/>
<keyword evidence="10" id="KW-1133">Transmembrane helix</keyword>
<dbReference type="CDD" id="cd00130">
    <property type="entry name" value="PAS"/>
    <property type="match status" value="2"/>
</dbReference>
<dbReference type="InterPro" id="IPR003018">
    <property type="entry name" value="GAF"/>
</dbReference>
<reference evidence="16 17" key="1">
    <citation type="journal article" date="2019" name="Int. J. Syst. Evol. Microbiol.">
        <title>The Global Catalogue of Microorganisms (GCM) 10K type strain sequencing project: providing services to taxonomists for standard genome sequencing and annotation.</title>
        <authorList>
            <consortium name="The Broad Institute Genomics Platform"/>
            <consortium name="The Broad Institute Genome Sequencing Center for Infectious Disease"/>
            <person name="Wu L."/>
            <person name="Ma J."/>
        </authorList>
    </citation>
    <scope>NUCLEOTIDE SEQUENCE [LARGE SCALE GENOMIC DNA]</scope>
    <source>
        <strain evidence="16 17">CGMCC 1.10593</strain>
    </source>
</reference>
<evidence type="ECO:0000256" key="8">
    <source>
        <dbReference type="ARBA" id="ARBA00022777"/>
    </source>
</evidence>
<dbReference type="SUPFAM" id="SSF47384">
    <property type="entry name" value="Homodimeric domain of signal transducing histidine kinase"/>
    <property type="match status" value="1"/>
</dbReference>
<evidence type="ECO:0000259" key="15">
    <source>
        <dbReference type="PROSITE" id="PS50112"/>
    </source>
</evidence>
<evidence type="ECO:0000256" key="2">
    <source>
        <dbReference type="ARBA" id="ARBA00004141"/>
    </source>
</evidence>
<dbReference type="GO" id="GO:0000160">
    <property type="term" value="P:phosphorelay signal transduction system"/>
    <property type="evidence" value="ECO:0007669"/>
    <property type="project" value="UniProtKB-KW"/>
</dbReference>
<evidence type="ECO:0000256" key="12">
    <source>
        <dbReference type="ARBA" id="ARBA00023136"/>
    </source>
</evidence>
<evidence type="ECO:0000259" key="14">
    <source>
        <dbReference type="PROSITE" id="PS50109"/>
    </source>
</evidence>
<dbReference type="Pfam" id="PF00989">
    <property type="entry name" value="PAS"/>
    <property type="match status" value="1"/>
</dbReference>
<dbReference type="CDD" id="cd16936">
    <property type="entry name" value="HATPase_RsbW-like"/>
    <property type="match status" value="1"/>
</dbReference>
<feature type="compositionally biased region" description="Polar residues" evidence="13">
    <location>
        <begin position="222"/>
        <end position="248"/>
    </location>
</feature>
<dbReference type="Pfam" id="PF13185">
    <property type="entry name" value="GAF_2"/>
    <property type="match status" value="1"/>
</dbReference>
<sequence>MSSRDTTANRDQSRRQLVVYERSDSPQDGLASRLDGIDGPTTIRAPSDPVDCVAALADSTADCLVCEYSTETTAATEALYELLSAAAPQLPRVAYVNSADALSRAHELGFTAVHLRRETDDLSVLEERVRAAIETAGHEPPSDSHPQQLVAATIDDRGTVHRTAGHRDERADDKLPLWELSWAPTKAAVETAIEQATAEPGQPSPVDTPSDGERIIIADPTPKTNDTAPATNGVSPKTNGTAPETNGASIPGSRRLTVVAAVGSDSNNSRTAADTDRAIAYEIVDELYRTLTTTQGPVEDRIQALLAVGQSYLDIDTGIVATVDDETYEIEQITSDDAALGTVDPGDRFPLSDTFCERTLANGETHSVTGVTESDPVYGGRAVVSEFGVCRYLGTPIAVDDETTGTLCFVGTNTKQSGFSPQDRLLTEFLATLVSYELQQHADQQALASTRTELAELFDRVDDAFFALDADWTFSYVNDRAETLLDADASALLGQSIQEIIPERQDPEWYDQFAAAVETGSSASFVVESAALDGWFDVTVYPSDSGLSVYFRDITDQQQRTMELERYEQILETVSDGVYALDREGVFTYVNEGLADLTGYSRSELVGSHVSIFKSDSTVADAEAAVSEQIGRAKSGDDAGDISLDLEIETAEGRTVPCTDHIALLPFDDRFRGSVGTLRDVSAQKQREETLSGLLTVTRALMAAETTGDVADLVVEAVSDVLGYDRTVVHLADEESDHLRPEAATEVIHEEVDTFSTPVDGEGPIGSAFESGTASRFDPGDVAGAEYGDSAELMSVPLGPYGTLTVGARESNAFTESDCQLIQLLTANAEEALNRTQRRQTLRRYEMILESVQEMMCVVDSAGRIKLLTDPLASRLDADRSGLVGRQFSTVLTASTDEPNGPLTDLFNDASTEDITFKDSMRVADDESVPVSVEASQLPPVEGQPEAVITIHDISDLISAKEAAAAERERFTYLFENLTDPVDEIRVDKPEIKGVNSAFRSQFGDPADVETTLSGEEPAVAPIALDDERIVDRESQQSLSEEFRSEVERELKLTTTEGTKYYLYRSVPYEVDDELGGFEIYTDITALKQREIQLQVLHRLLRHNLRNDLNVIEGFAEMLKSELDDEQHREFAARIHSNATQLAELSETAKTIESVAGHRSLSHEPIAIGNLVRSTVETCAQTYDDADIFLEDLPQISVSAGPHLETAVAELIENAIEHNDSEPPTVSISIAVGDETATVTVSDNGPGLPPEEWAVVTGDTEISQLEHGSGLGLWLVRWVTEGYGGELTYHDRETGSAISIELPLADDTVS</sequence>
<dbReference type="SUPFAM" id="SSF55874">
    <property type="entry name" value="ATPase domain of HSP90 chaperone/DNA topoisomerase II/histidine kinase"/>
    <property type="match status" value="1"/>
</dbReference>
<keyword evidence="17" id="KW-1185">Reference proteome</keyword>
<evidence type="ECO:0000256" key="4">
    <source>
        <dbReference type="ARBA" id="ARBA00022553"/>
    </source>
</evidence>
<evidence type="ECO:0000256" key="1">
    <source>
        <dbReference type="ARBA" id="ARBA00000085"/>
    </source>
</evidence>
<dbReference type="Gene3D" id="1.10.287.130">
    <property type="match status" value="1"/>
</dbReference>
<comment type="subcellular location">
    <subcellularLocation>
        <location evidence="2">Membrane</location>
        <topology evidence="2">Multi-pass membrane protein</topology>
    </subcellularLocation>
</comment>
<dbReference type="Pfam" id="PF02518">
    <property type="entry name" value="HATPase_c"/>
    <property type="match status" value="1"/>
</dbReference>
<dbReference type="PRINTS" id="PR00344">
    <property type="entry name" value="BCTRLSENSOR"/>
</dbReference>
<feature type="domain" description="PAS" evidence="15">
    <location>
        <begin position="563"/>
        <end position="607"/>
    </location>
</feature>
<evidence type="ECO:0000313" key="17">
    <source>
        <dbReference type="Proteomes" id="UP001597052"/>
    </source>
</evidence>
<dbReference type="InterPro" id="IPR035965">
    <property type="entry name" value="PAS-like_dom_sf"/>
</dbReference>
<dbReference type="InterPro" id="IPR003594">
    <property type="entry name" value="HATPase_dom"/>
</dbReference>
<dbReference type="InterPro" id="IPR050351">
    <property type="entry name" value="BphY/WalK/GraS-like"/>
</dbReference>
<feature type="region of interest" description="Disordered" evidence="13">
    <location>
        <begin position="1"/>
        <end position="43"/>
    </location>
</feature>
<dbReference type="SUPFAM" id="SSF55785">
    <property type="entry name" value="PYP-like sensor domain (PAS domain)"/>
    <property type="match status" value="3"/>
</dbReference>
<dbReference type="RefSeq" id="WP_256396344.1">
    <property type="nucleotide sequence ID" value="NZ_JANHDJ010000004.1"/>
</dbReference>
<evidence type="ECO:0000256" key="7">
    <source>
        <dbReference type="ARBA" id="ARBA00022741"/>
    </source>
</evidence>
<evidence type="ECO:0000313" key="16">
    <source>
        <dbReference type="EMBL" id="MFD1643130.1"/>
    </source>
</evidence>
<keyword evidence="5" id="KW-0808">Transferase</keyword>
<dbReference type="PANTHER" id="PTHR42878:SF7">
    <property type="entry name" value="SENSOR HISTIDINE KINASE GLRK"/>
    <property type="match status" value="1"/>
</dbReference>
<dbReference type="InterPro" id="IPR036890">
    <property type="entry name" value="HATPase_C_sf"/>
</dbReference>
<protein>
    <recommendedName>
        <fullName evidence="3">histidine kinase</fullName>
        <ecNumber evidence="3">2.7.13.3</ecNumber>
    </recommendedName>
</protein>
<dbReference type="SMART" id="SM00091">
    <property type="entry name" value="PAS"/>
    <property type="match status" value="3"/>
</dbReference>
<dbReference type="InterPro" id="IPR029016">
    <property type="entry name" value="GAF-like_dom_sf"/>
</dbReference>
<dbReference type="Pfam" id="PF01590">
    <property type="entry name" value="GAF"/>
    <property type="match status" value="1"/>
</dbReference>
<feature type="domain" description="Histidine kinase" evidence="14">
    <location>
        <begin position="1100"/>
        <end position="1306"/>
    </location>
</feature>
<dbReference type="PROSITE" id="PS50112">
    <property type="entry name" value="PAS"/>
    <property type="match status" value="2"/>
</dbReference>
<dbReference type="GO" id="GO:0004673">
    <property type="term" value="F:protein histidine kinase activity"/>
    <property type="evidence" value="ECO:0007669"/>
    <property type="project" value="UniProtKB-EC"/>
</dbReference>
<feature type="domain" description="PAS" evidence="15">
    <location>
        <begin position="450"/>
        <end position="520"/>
    </location>
</feature>
<dbReference type="Gene3D" id="3.30.450.40">
    <property type="match status" value="2"/>
</dbReference>
<evidence type="ECO:0000256" key="3">
    <source>
        <dbReference type="ARBA" id="ARBA00012438"/>
    </source>
</evidence>
<dbReference type="GO" id="GO:0016020">
    <property type="term" value="C:membrane"/>
    <property type="evidence" value="ECO:0007669"/>
    <property type="project" value="UniProtKB-SubCell"/>
</dbReference>
<dbReference type="Gene3D" id="3.30.565.10">
    <property type="entry name" value="Histidine kinase-like ATPase, C-terminal domain"/>
    <property type="match status" value="1"/>
</dbReference>
<gene>
    <name evidence="16" type="ORF">ACFSBW_14735</name>
</gene>